<dbReference type="Gene3D" id="3.50.50.60">
    <property type="entry name" value="FAD/NAD(P)-binding domain"/>
    <property type="match status" value="1"/>
</dbReference>
<keyword evidence="6" id="KW-0732">Signal</keyword>
<reference evidence="7 8" key="1">
    <citation type="submission" date="2019-04" db="EMBL/GenBank/DDBJ databases">
        <authorList>
            <person name="Van Vliet M D."/>
        </authorList>
    </citation>
    <scope>NUCLEOTIDE SEQUENCE [LARGE SCALE GENOMIC DNA]</scope>
    <source>
        <strain evidence="7 8">F1</strain>
    </source>
</reference>
<gene>
    <name evidence="7" type="ORF">PDESU_02160</name>
</gene>
<keyword evidence="5" id="KW-0411">Iron-sulfur</keyword>
<dbReference type="EMBL" id="CAAHFG010000001">
    <property type="protein sequence ID" value="VGO13603.1"/>
    <property type="molecule type" value="Genomic_DNA"/>
</dbReference>
<dbReference type="SUPFAM" id="SSF51905">
    <property type="entry name" value="FAD/NAD(P)-binding domain"/>
    <property type="match status" value="1"/>
</dbReference>
<evidence type="ECO:0008006" key="9">
    <source>
        <dbReference type="Google" id="ProtNLM"/>
    </source>
</evidence>
<protein>
    <recommendedName>
        <fullName evidence="9">Thiazole biosynthetic enzyme</fullName>
    </recommendedName>
</protein>
<keyword evidence="8" id="KW-1185">Reference proteome</keyword>
<dbReference type="PROSITE" id="PS51318">
    <property type="entry name" value="TAT"/>
    <property type="match status" value="1"/>
</dbReference>
<evidence type="ECO:0000256" key="5">
    <source>
        <dbReference type="ARBA" id="ARBA00023014"/>
    </source>
</evidence>
<dbReference type="PANTHER" id="PTHR43498">
    <property type="entry name" value="FERREDOXIN:COB-COM HETERODISULFIDE REDUCTASE SUBUNIT A"/>
    <property type="match status" value="1"/>
</dbReference>
<dbReference type="RefSeq" id="WP_222847141.1">
    <property type="nucleotide sequence ID" value="NZ_CAAHFG010000001.1"/>
</dbReference>
<dbReference type="GO" id="GO:0016491">
    <property type="term" value="F:oxidoreductase activity"/>
    <property type="evidence" value="ECO:0007669"/>
    <property type="project" value="UniProtKB-KW"/>
</dbReference>
<dbReference type="InterPro" id="IPR039650">
    <property type="entry name" value="HdrA-like"/>
</dbReference>
<keyword evidence="4" id="KW-0408">Iron</keyword>
<keyword evidence="2" id="KW-0479">Metal-binding</keyword>
<evidence type="ECO:0000256" key="1">
    <source>
        <dbReference type="ARBA" id="ARBA00022485"/>
    </source>
</evidence>
<proteinExistence type="predicted"/>
<dbReference type="AlphaFoldDB" id="A0A6C2U153"/>
<dbReference type="InterPro" id="IPR006311">
    <property type="entry name" value="TAT_signal"/>
</dbReference>
<evidence type="ECO:0000313" key="8">
    <source>
        <dbReference type="Proteomes" id="UP000366872"/>
    </source>
</evidence>
<organism evidence="7 8">
    <name type="scientific">Pontiella desulfatans</name>
    <dbReference type="NCBI Taxonomy" id="2750659"/>
    <lineage>
        <taxon>Bacteria</taxon>
        <taxon>Pseudomonadati</taxon>
        <taxon>Kiritimatiellota</taxon>
        <taxon>Kiritimatiellia</taxon>
        <taxon>Kiritimatiellales</taxon>
        <taxon>Pontiellaceae</taxon>
        <taxon>Pontiella</taxon>
    </lineage>
</organism>
<evidence type="ECO:0000256" key="2">
    <source>
        <dbReference type="ARBA" id="ARBA00022723"/>
    </source>
</evidence>
<keyword evidence="1" id="KW-0004">4Fe-4S</keyword>
<dbReference type="GO" id="GO:0051539">
    <property type="term" value="F:4 iron, 4 sulfur cluster binding"/>
    <property type="evidence" value="ECO:0007669"/>
    <property type="project" value="UniProtKB-KW"/>
</dbReference>
<dbReference type="PRINTS" id="PR00469">
    <property type="entry name" value="PNDRDTASEII"/>
</dbReference>
<evidence type="ECO:0000256" key="4">
    <source>
        <dbReference type="ARBA" id="ARBA00023004"/>
    </source>
</evidence>
<feature type="chain" id="PRO_5025615135" description="Thiazole biosynthetic enzyme" evidence="6">
    <location>
        <begin position="21"/>
        <end position="424"/>
    </location>
</feature>
<dbReference type="InterPro" id="IPR036188">
    <property type="entry name" value="FAD/NAD-bd_sf"/>
</dbReference>
<evidence type="ECO:0000256" key="3">
    <source>
        <dbReference type="ARBA" id="ARBA00023002"/>
    </source>
</evidence>
<dbReference type="GO" id="GO:0046872">
    <property type="term" value="F:metal ion binding"/>
    <property type="evidence" value="ECO:0007669"/>
    <property type="project" value="UniProtKB-KW"/>
</dbReference>
<evidence type="ECO:0000256" key="6">
    <source>
        <dbReference type="SAM" id="SignalP"/>
    </source>
</evidence>
<feature type="signal peptide" evidence="6">
    <location>
        <begin position="1"/>
        <end position="20"/>
    </location>
</feature>
<sequence>MKNIGRRTVMQVSAAGVALAATAKAKQSGMVPVKQKPVTGSVSNEVDVLVVGGGTAGVVAAIQAARAGAQTMIVERGTQLGGTMTTGGVAWPGIFDAWGKQVIGGIGWELVKESVELDAGEMPDFSVYEKPHWKNQVQINQYLYALLAEEKCEMAGVKIAYYEFPINVTKTAGGWTVDCAGFGTQRTVKCRQLIDCTGGAEVVGLAGGTRLREEETQPGSFLYKMGKPHEPGRGQCQRIYVHDADSTNSQTVTEANLAGRKGVLKKLRQNLKKHKGLQMMHLQPETSFRESYRIQGEAFITEADFVSGKMYEESICNSFYPIDLHTGGKLVGKKLKPGIVPTVPLGALIPAGMKNIMVAGRCVSSDRLANSALRVQASCMAMGQAAGAAAALAVEKQTSPGAVPLDDLKALLKTHGAILAGESI</sequence>
<evidence type="ECO:0000313" key="7">
    <source>
        <dbReference type="EMBL" id="VGO13603.1"/>
    </source>
</evidence>
<dbReference type="PANTHER" id="PTHR43498:SF1">
    <property type="entry name" value="COB--COM HETERODISULFIDE REDUCTASE IRON-SULFUR SUBUNIT A"/>
    <property type="match status" value="1"/>
</dbReference>
<keyword evidence="3" id="KW-0560">Oxidoreductase</keyword>
<name>A0A6C2U153_PONDE</name>
<accession>A0A6C2U153</accession>
<dbReference type="Proteomes" id="UP000366872">
    <property type="component" value="Unassembled WGS sequence"/>
</dbReference>
<dbReference type="Pfam" id="PF12831">
    <property type="entry name" value="FAD_oxidored"/>
    <property type="match status" value="2"/>
</dbReference>